<dbReference type="Proteomes" id="UP000029878">
    <property type="component" value="Unassembled WGS sequence"/>
</dbReference>
<comment type="caution">
    <text evidence="1">The sequence shown here is derived from an EMBL/GenBank/DDBJ whole genome shotgun (WGS) entry which is preliminary data.</text>
</comment>
<dbReference type="AlphaFoldDB" id="A0A4U8S117"/>
<organism evidence="1 2">
    <name type="scientific">Helicobacter trogontum</name>
    <dbReference type="NCBI Taxonomy" id="50960"/>
    <lineage>
        <taxon>Bacteria</taxon>
        <taxon>Pseudomonadati</taxon>
        <taxon>Campylobacterota</taxon>
        <taxon>Epsilonproteobacteria</taxon>
        <taxon>Campylobacterales</taxon>
        <taxon>Helicobacteraceae</taxon>
        <taxon>Helicobacter</taxon>
    </lineage>
</organism>
<evidence type="ECO:0000313" key="1">
    <source>
        <dbReference type="EMBL" id="TLD79317.1"/>
    </source>
</evidence>
<gene>
    <name evidence="1" type="ORF">LS81_010805</name>
</gene>
<dbReference type="OrthoDB" id="9872326at2"/>
<dbReference type="EMBL" id="JRPL02000075">
    <property type="protein sequence ID" value="TLD79317.1"/>
    <property type="molecule type" value="Genomic_DNA"/>
</dbReference>
<accession>A0A4U8S117</accession>
<protein>
    <submittedName>
        <fullName evidence="1">Uncharacterized protein</fullName>
    </submittedName>
</protein>
<name>A0A4U8S117_9HELI</name>
<proteinExistence type="predicted"/>
<dbReference type="RefSeq" id="WP_034345383.1">
    <property type="nucleotide sequence ID" value="NZ_JRPL02000075.1"/>
</dbReference>
<evidence type="ECO:0000313" key="2">
    <source>
        <dbReference type="Proteomes" id="UP000029878"/>
    </source>
</evidence>
<reference evidence="1 2" key="1">
    <citation type="journal article" date="2014" name="Genome Announc.">
        <title>Draft genome sequences of eight enterohepatic helicobacter species isolated from both laboratory and wild rodents.</title>
        <authorList>
            <person name="Sheh A."/>
            <person name="Shen Z."/>
            <person name="Fox J.G."/>
        </authorList>
    </citation>
    <scope>NUCLEOTIDE SEQUENCE [LARGE SCALE GENOMIC DNA]</scope>
    <source>
        <strain evidence="1 2">ATCC 700114</strain>
    </source>
</reference>
<sequence length="155" mass="17889">MKKLILYISLTIFLNAQTMDLWDTNFYEINKENGKDCLLADVSGFSLRLNKKLQKMIRNFAMEAESLKIIDIQTKNNHISIKAVSVPHNCNEIGVSKCLNEPIQNTTSYSQEYSVFGIEILNDNMLSVKDEFGIRFYTNNAKQYMLCKSQIEVEE</sequence>